<keyword evidence="1" id="KW-0833">Ubl conjugation pathway</keyword>
<dbReference type="GO" id="GO:0016567">
    <property type="term" value="P:protein ubiquitination"/>
    <property type="evidence" value="ECO:0007669"/>
    <property type="project" value="UniProtKB-UniPathway"/>
</dbReference>
<protein>
    <recommendedName>
        <fullName evidence="3">NPH3 domain-containing protein</fullName>
    </recommendedName>
</protein>
<sequence length="482" mass="55361">MLCNLQVDINGEQSFFVDKNILADYSNRVSKLLPKITNNSKIVFDDFPGGCQSFELITRFCYNNGSIDVNPSNIFLLHRGSIFMGITSLIKQTDLYLEGIHCWTWSEFVNGLKQCQILYPFMHNSLVFQDFLNTLLGNLTVPNYESSSCPSSSNSSSFRFSASDISPKCSRFITHVDYWKFDDLSFLNIGLFENLIKKMISLHIDHPTICSFIFHYQKAKFLSCYSHDQKCRFTETNINLLSLLNGRAILCRTLLDVFGMSLSLNLNMNERLKLENFLGSQLDEFTINDLLVRGKKKAAYDVDLILRLIRNFLLERRINGFFVHRVKKVGLLIDLFMLEVAPDKFLKPYKFLALAMALPDISRVSHDRLYYAIDLYLKANQGLNEEQSTKLWSVLDLNKLSSMVKTRLKLARNGNTSILAFFKPKQQKGGVHNDLTIETFSRCVINTTENRKQGRIVAPKFMSKKSRLLDQCSAKSLPRLCH</sequence>
<dbReference type="UniPathway" id="UPA00143"/>
<dbReference type="PANTHER" id="PTHR32370">
    <property type="entry name" value="OS12G0117600 PROTEIN"/>
    <property type="match status" value="1"/>
</dbReference>
<comment type="similarity">
    <text evidence="2">Belongs to the NPH3 family.</text>
</comment>
<dbReference type="Proteomes" id="UP000326396">
    <property type="component" value="Linkage Group LG6"/>
</dbReference>
<comment type="caution">
    <text evidence="4">The sequence shown here is derived from an EMBL/GenBank/DDBJ whole genome shotgun (WGS) entry which is preliminary data.</text>
</comment>
<name>A0A5N6MBR0_9ASTR</name>
<accession>A0A5N6MBR0</accession>
<dbReference type="EMBL" id="SZYD01000016">
    <property type="protein sequence ID" value="KAD3337927.1"/>
    <property type="molecule type" value="Genomic_DNA"/>
</dbReference>
<dbReference type="AlphaFoldDB" id="A0A5N6MBR0"/>
<evidence type="ECO:0000313" key="5">
    <source>
        <dbReference type="Proteomes" id="UP000326396"/>
    </source>
</evidence>
<dbReference type="OrthoDB" id="624345at2759"/>
<reference evidence="4 5" key="1">
    <citation type="submission" date="2019-05" db="EMBL/GenBank/DDBJ databases">
        <title>Mikania micrantha, genome provides insights into the molecular mechanism of rapid growth.</title>
        <authorList>
            <person name="Liu B."/>
        </authorList>
    </citation>
    <scope>NUCLEOTIDE SEQUENCE [LARGE SCALE GENOMIC DNA]</scope>
    <source>
        <strain evidence="4">NLD-2019</strain>
        <tissue evidence="4">Leaf</tissue>
    </source>
</reference>
<dbReference type="Pfam" id="PF03000">
    <property type="entry name" value="NPH3"/>
    <property type="match status" value="1"/>
</dbReference>
<organism evidence="4 5">
    <name type="scientific">Mikania micrantha</name>
    <name type="common">bitter vine</name>
    <dbReference type="NCBI Taxonomy" id="192012"/>
    <lineage>
        <taxon>Eukaryota</taxon>
        <taxon>Viridiplantae</taxon>
        <taxon>Streptophyta</taxon>
        <taxon>Embryophyta</taxon>
        <taxon>Tracheophyta</taxon>
        <taxon>Spermatophyta</taxon>
        <taxon>Magnoliopsida</taxon>
        <taxon>eudicotyledons</taxon>
        <taxon>Gunneridae</taxon>
        <taxon>Pentapetalae</taxon>
        <taxon>asterids</taxon>
        <taxon>campanulids</taxon>
        <taxon>Asterales</taxon>
        <taxon>Asteraceae</taxon>
        <taxon>Asteroideae</taxon>
        <taxon>Heliantheae alliance</taxon>
        <taxon>Eupatorieae</taxon>
        <taxon>Mikania</taxon>
    </lineage>
</organism>
<evidence type="ECO:0000313" key="4">
    <source>
        <dbReference type="EMBL" id="KAD3337927.1"/>
    </source>
</evidence>
<proteinExistence type="inferred from homology"/>
<evidence type="ECO:0000256" key="2">
    <source>
        <dbReference type="PROSITE-ProRule" id="PRU00982"/>
    </source>
</evidence>
<feature type="domain" description="NPH3" evidence="3">
    <location>
        <begin position="178"/>
        <end position="429"/>
    </location>
</feature>
<dbReference type="InterPro" id="IPR043454">
    <property type="entry name" value="NPH3/RPT2-like"/>
</dbReference>
<evidence type="ECO:0000259" key="3">
    <source>
        <dbReference type="PROSITE" id="PS51649"/>
    </source>
</evidence>
<dbReference type="PROSITE" id="PS51649">
    <property type="entry name" value="NPH3"/>
    <property type="match status" value="1"/>
</dbReference>
<gene>
    <name evidence="4" type="ORF">E3N88_33448</name>
</gene>
<keyword evidence="5" id="KW-1185">Reference proteome</keyword>
<evidence type="ECO:0000256" key="1">
    <source>
        <dbReference type="ARBA" id="ARBA00022786"/>
    </source>
</evidence>
<dbReference type="InterPro" id="IPR027356">
    <property type="entry name" value="NPH3_dom"/>
</dbReference>